<gene>
    <name evidence="2" type="ORF">JRQ81_017783</name>
</gene>
<comment type="caution">
    <text evidence="2">The sequence shown here is derived from an EMBL/GenBank/DDBJ whole genome shotgun (WGS) entry which is preliminary data.</text>
</comment>
<proteinExistence type="predicted"/>
<evidence type="ECO:0000313" key="2">
    <source>
        <dbReference type="EMBL" id="KAJ7324763.1"/>
    </source>
</evidence>
<dbReference type="EMBL" id="JAPFRF010000008">
    <property type="protein sequence ID" value="KAJ7324763.1"/>
    <property type="molecule type" value="Genomic_DNA"/>
</dbReference>
<dbReference type="Proteomes" id="UP001142489">
    <property type="component" value="Unassembled WGS sequence"/>
</dbReference>
<evidence type="ECO:0000256" key="1">
    <source>
        <dbReference type="SAM" id="MobiDB-lite"/>
    </source>
</evidence>
<protein>
    <submittedName>
        <fullName evidence="2">Uncharacterized protein</fullName>
    </submittedName>
</protein>
<sequence length="84" mass="9366">MGREGPLGTGSTVDEVMRTPAANLHAWHRNYSVPYLSAEPGEAMQIRPGKPCSPLQSWAWQTFGEKEKAPEELNSKTLEDHMQT</sequence>
<accession>A0A9Q1B0A3</accession>
<reference evidence="2" key="1">
    <citation type="journal article" date="2023" name="DNA Res.">
        <title>Chromosome-level genome assembly of Phrynocephalus forsythii using third-generation DNA sequencing and Hi-C analysis.</title>
        <authorList>
            <person name="Qi Y."/>
            <person name="Zhao W."/>
            <person name="Zhao Y."/>
            <person name="Niu C."/>
            <person name="Cao S."/>
            <person name="Zhang Y."/>
        </authorList>
    </citation>
    <scope>NUCLEOTIDE SEQUENCE</scope>
    <source>
        <tissue evidence="2">Muscle</tissue>
    </source>
</reference>
<name>A0A9Q1B0A3_9SAUR</name>
<dbReference type="AlphaFoldDB" id="A0A9Q1B0A3"/>
<evidence type="ECO:0000313" key="3">
    <source>
        <dbReference type="Proteomes" id="UP001142489"/>
    </source>
</evidence>
<keyword evidence="3" id="KW-1185">Reference proteome</keyword>
<organism evidence="2 3">
    <name type="scientific">Phrynocephalus forsythii</name>
    <dbReference type="NCBI Taxonomy" id="171643"/>
    <lineage>
        <taxon>Eukaryota</taxon>
        <taxon>Metazoa</taxon>
        <taxon>Chordata</taxon>
        <taxon>Craniata</taxon>
        <taxon>Vertebrata</taxon>
        <taxon>Euteleostomi</taxon>
        <taxon>Lepidosauria</taxon>
        <taxon>Squamata</taxon>
        <taxon>Bifurcata</taxon>
        <taxon>Unidentata</taxon>
        <taxon>Episquamata</taxon>
        <taxon>Toxicofera</taxon>
        <taxon>Iguania</taxon>
        <taxon>Acrodonta</taxon>
        <taxon>Agamidae</taxon>
        <taxon>Agaminae</taxon>
        <taxon>Phrynocephalus</taxon>
    </lineage>
</organism>
<feature type="region of interest" description="Disordered" evidence="1">
    <location>
        <begin position="65"/>
        <end position="84"/>
    </location>
</feature>